<name>A0A8J5FAL5_ZINOF</name>
<dbReference type="InterPro" id="IPR018391">
    <property type="entry name" value="PQQ_b-propeller_rpt"/>
</dbReference>
<dbReference type="GO" id="GO:0009698">
    <property type="term" value="P:phenylpropanoid metabolic process"/>
    <property type="evidence" value="ECO:0007669"/>
    <property type="project" value="UniProtKB-ARBA"/>
</dbReference>
<dbReference type="Gene3D" id="3.40.50.12780">
    <property type="entry name" value="N-terminal domain of ligase-like"/>
    <property type="match status" value="1"/>
</dbReference>
<evidence type="ECO:0000259" key="3">
    <source>
        <dbReference type="Pfam" id="PF00501"/>
    </source>
</evidence>
<evidence type="ECO:0000256" key="2">
    <source>
        <dbReference type="ARBA" id="ARBA00034252"/>
    </source>
</evidence>
<dbReference type="SMART" id="SM00564">
    <property type="entry name" value="PQQ"/>
    <property type="match status" value="4"/>
</dbReference>
<dbReference type="SUPFAM" id="SSF56801">
    <property type="entry name" value="Acetyl-CoA synthetase-like"/>
    <property type="match status" value="1"/>
</dbReference>
<dbReference type="SUPFAM" id="SSF50998">
    <property type="entry name" value="Quinoprotein alcohol dehydrogenase-like"/>
    <property type="match status" value="1"/>
</dbReference>
<dbReference type="InterPro" id="IPR015943">
    <property type="entry name" value="WD40/YVTN_repeat-like_dom_sf"/>
</dbReference>
<dbReference type="InterPro" id="IPR000873">
    <property type="entry name" value="AMP-dep_synth/lig_dom"/>
</dbReference>
<sequence>MPSGDQEGIPADGAARCCISHGFFESASKNPSRIAFVHASGSHQRQEEAVRALTSKETSYPPIYPGDVCFTSGDVLYAVESYSRRIRRVLDGGDDADLVRPQGCDRENQIDKSVTLDNDMPHVVGVCIPPSVEYIVAVLAILRCGEAFLPLDPSWPESRLLSVISSSNTSLILQCVPSHETLQYKAAEWIVKRSSRLVLYINLFLDHKKEIVRSELIWPCERSPRRFCYVMYTSGSTGKPKGVCGTEEGLLNRFQWMQGLIPLCNMDILLFKTSISFIDHLQEFFGATLTSTPLIILPVNDIKANPLCLVDFVKAYKISRMTCVPSLMRLVLPKLEDSYFRRISALDNNPQSLWKYRGQQLSIQIWIIGPQQPYERAIQLDELVLKGGVGVSFYKSQHGQAMSGCMVSGDCTYFDCKKLADVLDVEPLSSVPIGFPISNCETVLVGQPDCPDEGEIYVSGVCLFAGYHDNMNNDPMGKSSVSQFQTGDFARRLRSGDLVFLGRHDRTVKINGQRVALEEIESAMKDHPEINDAAVTYHGSNGVATQLEAYFVMKSSEGFKKNHRPLDKLQMVESLIPSIRSWLQKKLPSVMIPSYYFCMESLPILDSGKINHLELSSSVSTPKQHVSPFGRNSSSVNQLQTIKDVFCDALLVKEVADDDDFFTMGGTSISAALASYKLQIDMRLIYMFPTPVKLLNRLIEDKELHENLISPDPIPRKRLKAHANVLDSSDFITGNAESDFLLPEPSPSLVGTRVHDLSAEHNVQLVYNYFEGSNNASGMCSELVVQDPSLFPDSHHAASGDHGPWNSNCNIHKMCSFSRCNKIMHEVDSYMVCMDKSWLTIRTPRSIKGSLQELWKIPLKSCVDASPLIVIADGKWYLFIGSHSHMFLCIEPLRVFMSEFPKYRWCSRLMHVKVSPLCYRVDKPIACLLWPQASDILPWFAGFVLVAQNKCAVAHASDILKCGSVRWQVLLDSRIECSAAITGDFSQVVVGCYKGKIYFLDFANGTISWYFQTDGEVKMQPVVERSRNLIWCGSHDHSLYALDYKEHCCVYKVSCGGSLFGSPFFDVVHNMLYVASTSGRVTAISSVVNRDTIRPDLSASLSRSFMYLPLIYHNCYIECPLSENLADVLAIINSDHFTVALPFDIVWTFEAGAPIFGSLTMDSKCRIVICCLVDGYVLALSFSGAVVWKAHVGGPIFAGACISSVLADKILICSRNGKLYSFDMEGTIHWEYDTRDPITSSAYVDEHTELVSDPSCPNDRLACICSSSGSIHLIRISAEAKREAGRSADAATPMVEQFAVAKLPGDIFSSPVMVGGRIFVGCRDDYVHCLTVVP</sequence>
<dbReference type="GO" id="GO:0043041">
    <property type="term" value="P:amino acid activation for nonribosomal peptide biosynthetic process"/>
    <property type="evidence" value="ECO:0007669"/>
    <property type="project" value="TreeGrafter"/>
</dbReference>
<dbReference type="GO" id="GO:0016207">
    <property type="term" value="F:4-coumarate-CoA ligase activity"/>
    <property type="evidence" value="ECO:0007669"/>
    <property type="project" value="UniProtKB-EC"/>
</dbReference>
<evidence type="ECO:0000313" key="5">
    <source>
        <dbReference type="Proteomes" id="UP000734854"/>
    </source>
</evidence>
<dbReference type="Gene3D" id="1.10.1200.10">
    <property type="entry name" value="ACP-like"/>
    <property type="match status" value="1"/>
</dbReference>
<comment type="caution">
    <text evidence="4">The sequence shown here is derived from an EMBL/GenBank/DDBJ whole genome shotgun (WGS) entry which is preliminary data.</text>
</comment>
<dbReference type="Gene3D" id="3.30.300.30">
    <property type="match status" value="1"/>
</dbReference>
<proteinExistence type="predicted"/>
<dbReference type="Pfam" id="PF00501">
    <property type="entry name" value="AMP-binding"/>
    <property type="match status" value="1"/>
</dbReference>
<evidence type="ECO:0000313" key="4">
    <source>
        <dbReference type="EMBL" id="KAG6483028.1"/>
    </source>
</evidence>
<comment type="catalytic activity">
    <reaction evidence="2">
        <text>(E)-4-coumarate + ATP + CoA = (E)-4-coumaroyl-CoA + AMP + diphosphate</text>
        <dbReference type="Rhea" id="RHEA:19641"/>
        <dbReference type="ChEBI" id="CHEBI:12876"/>
        <dbReference type="ChEBI" id="CHEBI:30616"/>
        <dbReference type="ChEBI" id="CHEBI:33019"/>
        <dbReference type="ChEBI" id="CHEBI:57287"/>
        <dbReference type="ChEBI" id="CHEBI:85008"/>
        <dbReference type="ChEBI" id="CHEBI:456215"/>
        <dbReference type="EC" id="6.2.1.12"/>
    </reaction>
    <physiologicalReaction direction="left-to-right" evidence="2">
        <dbReference type="Rhea" id="RHEA:19642"/>
    </physiologicalReaction>
</comment>
<dbReference type="GO" id="GO:0106290">
    <property type="term" value="F:trans-cinnamate-CoA ligase activity"/>
    <property type="evidence" value="ECO:0007669"/>
    <property type="project" value="UniProtKB-ARBA"/>
</dbReference>
<protein>
    <recommendedName>
        <fullName evidence="1">4-coumarate--CoA ligase</fullName>
        <ecNumber evidence="1">6.2.1.12</ecNumber>
    </recommendedName>
</protein>
<accession>A0A8J5FAL5</accession>
<organism evidence="4 5">
    <name type="scientific">Zingiber officinale</name>
    <name type="common">Ginger</name>
    <name type="synonym">Amomum zingiber</name>
    <dbReference type="NCBI Taxonomy" id="94328"/>
    <lineage>
        <taxon>Eukaryota</taxon>
        <taxon>Viridiplantae</taxon>
        <taxon>Streptophyta</taxon>
        <taxon>Embryophyta</taxon>
        <taxon>Tracheophyta</taxon>
        <taxon>Spermatophyta</taxon>
        <taxon>Magnoliopsida</taxon>
        <taxon>Liliopsida</taxon>
        <taxon>Zingiberales</taxon>
        <taxon>Zingiberaceae</taxon>
        <taxon>Zingiber</taxon>
    </lineage>
</organism>
<reference evidence="4 5" key="1">
    <citation type="submission" date="2020-08" db="EMBL/GenBank/DDBJ databases">
        <title>Plant Genome Project.</title>
        <authorList>
            <person name="Zhang R.-G."/>
        </authorList>
    </citation>
    <scope>NUCLEOTIDE SEQUENCE [LARGE SCALE GENOMIC DNA]</scope>
    <source>
        <tissue evidence="4">Rhizome</tissue>
    </source>
</reference>
<dbReference type="PROSITE" id="PS00455">
    <property type="entry name" value="AMP_BINDING"/>
    <property type="match status" value="1"/>
</dbReference>
<dbReference type="InterPro" id="IPR042099">
    <property type="entry name" value="ANL_N_sf"/>
</dbReference>
<gene>
    <name evidence="4" type="ORF">ZIOFF_059668</name>
</gene>
<dbReference type="PANTHER" id="PTHR44394:SF1">
    <property type="entry name" value="BETA-ALANINE-ACTIVATING ENZYME"/>
    <property type="match status" value="1"/>
</dbReference>
<dbReference type="EMBL" id="JACMSC010000016">
    <property type="protein sequence ID" value="KAG6483028.1"/>
    <property type="molecule type" value="Genomic_DNA"/>
</dbReference>
<dbReference type="Gene3D" id="3.40.50.980">
    <property type="match status" value="2"/>
</dbReference>
<dbReference type="InterPro" id="IPR036736">
    <property type="entry name" value="ACP-like_sf"/>
</dbReference>
<evidence type="ECO:0000256" key="1">
    <source>
        <dbReference type="ARBA" id="ARBA00012959"/>
    </source>
</evidence>
<dbReference type="Proteomes" id="UP000734854">
    <property type="component" value="Unassembled WGS sequence"/>
</dbReference>
<feature type="domain" description="AMP-dependent synthetase/ligase" evidence="3">
    <location>
        <begin position="123"/>
        <end position="468"/>
    </location>
</feature>
<dbReference type="InterPro" id="IPR011047">
    <property type="entry name" value="Quinoprotein_ADH-like_sf"/>
</dbReference>
<keyword evidence="5" id="KW-1185">Reference proteome</keyword>
<dbReference type="InterPro" id="IPR045851">
    <property type="entry name" value="AMP-bd_C_sf"/>
</dbReference>
<dbReference type="EC" id="6.2.1.12" evidence="1"/>
<dbReference type="InterPro" id="IPR020845">
    <property type="entry name" value="AMP-binding_CS"/>
</dbReference>
<dbReference type="PANTHER" id="PTHR44394">
    <property type="entry name" value="BETA-ALANINE-ACTIVATING ENZYME"/>
    <property type="match status" value="1"/>
</dbReference>
<dbReference type="Gene3D" id="2.130.10.10">
    <property type="entry name" value="YVTN repeat-like/Quinoprotein amine dehydrogenase"/>
    <property type="match status" value="2"/>
</dbReference>
<dbReference type="InterPro" id="IPR052091">
    <property type="entry name" value="Beta-ala_Activ/Resist"/>
</dbReference>